<name>A0A5D3C1M5_CUCMM</name>
<evidence type="ECO:0000313" key="4">
    <source>
        <dbReference type="Proteomes" id="UP000321393"/>
    </source>
</evidence>
<dbReference type="Gene3D" id="2.40.70.10">
    <property type="entry name" value="Acid Proteases"/>
    <property type="match status" value="1"/>
</dbReference>
<feature type="region of interest" description="Disordered" evidence="1">
    <location>
        <begin position="1"/>
        <end position="22"/>
    </location>
</feature>
<feature type="compositionally biased region" description="Acidic residues" evidence="1">
    <location>
        <begin position="1"/>
        <end position="16"/>
    </location>
</feature>
<reference evidence="4 5" key="1">
    <citation type="submission" date="2019-08" db="EMBL/GenBank/DDBJ databases">
        <title>Draft genome sequences of two oriental melons (Cucumis melo L. var makuwa).</title>
        <authorList>
            <person name="Kwon S.-Y."/>
        </authorList>
    </citation>
    <scope>NUCLEOTIDE SEQUENCE [LARGE SCALE GENOMIC DNA]</scope>
    <source>
        <strain evidence="5">cv. Chang Bougi</strain>
        <strain evidence="4">cv. SW 3</strain>
        <tissue evidence="3">Leaf</tissue>
    </source>
</reference>
<dbReference type="SUPFAM" id="SSF50630">
    <property type="entry name" value="Acid proteases"/>
    <property type="match status" value="1"/>
</dbReference>
<dbReference type="OrthoDB" id="1934862at2759"/>
<evidence type="ECO:0000313" key="2">
    <source>
        <dbReference type="EMBL" id="KAA0042860.1"/>
    </source>
</evidence>
<gene>
    <name evidence="3" type="ORF">E5676_scaffold108G00810</name>
    <name evidence="2" type="ORF">E6C27_scaffold44G003730</name>
</gene>
<accession>A0A5D3C1M5</accession>
<evidence type="ECO:0000313" key="3">
    <source>
        <dbReference type="EMBL" id="TYK05265.1"/>
    </source>
</evidence>
<sequence>MLFILNEEESAEEGENSDAQKAEPMELKQLDALEEAVIEYRTITSLTTKGTMKLRGEVKGKEIIILIDNGATHNFIHYELVKEKRIPMDSNTQFGVTIGDGTSCKGKGICKRVEIQLEGLTVVADFLAVELGKVDVVLGMQWLDTTGTMKVHWPSLTMVFWNGENKVVLKGDPSLIRAECSLKTIEKTWETEDQGFLIEWQNYETEDDSKESKTQNQQGEEEDLPMIRFLLSQYSDLFDTQKTLPPRDL</sequence>
<dbReference type="Pfam" id="PF08284">
    <property type="entry name" value="RVP_2"/>
    <property type="match status" value="1"/>
</dbReference>
<dbReference type="CDD" id="cd00303">
    <property type="entry name" value="retropepsin_like"/>
    <property type="match status" value="1"/>
</dbReference>
<comment type="caution">
    <text evidence="3">The sequence shown here is derived from an EMBL/GenBank/DDBJ whole genome shotgun (WGS) entry which is preliminary data.</text>
</comment>
<dbReference type="Proteomes" id="UP000321393">
    <property type="component" value="Unassembled WGS sequence"/>
</dbReference>
<dbReference type="EMBL" id="SSTD01013924">
    <property type="protein sequence ID" value="TYK05265.1"/>
    <property type="molecule type" value="Genomic_DNA"/>
</dbReference>
<dbReference type="InterPro" id="IPR021109">
    <property type="entry name" value="Peptidase_aspartic_dom_sf"/>
</dbReference>
<dbReference type="EMBL" id="SSTE01015921">
    <property type="protein sequence ID" value="KAA0042860.1"/>
    <property type="molecule type" value="Genomic_DNA"/>
</dbReference>
<dbReference type="AlphaFoldDB" id="A0A5D3C1M5"/>
<organism evidence="3 5">
    <name type="scientific">Cucumis melo var. makuwa</name>
    <name type="common">Oriental melon</name>
    <dbReference type="NCBI Taxonomy" id="1194695"/>
    <lineage>
        <taxon>Eukaryota</taxon>
        <taxon>Viridiplantae</taxon>
        <taxon>Streptophyta</taxon>
        <taxon>Embryophyta</taxon>
        <taxon>Tracheophyta</taxon>
        <taxon>Spermatophyta</taxon>
        <taxon>Magnoliopsida</taxon>
        <taxon>eudicotyledons</taxon>
        <taxon>Gunneridae</taxon>
        <taxon>Pentapetalae</taxon>
        <taxon>rosids</taxon>
        <taxon>fabids</taxon>
        <taxon>Cucurbitales</taxon>
        <taxon>Cucurbitaceae</taxon>
        <taxon>Benincaseae</taxon>
        <taxon>Cucumis</taxon>
    </lineage>
</organism>
<protein>
    <submittedName>
        <fullName evidence="3">Ty3-gypsy retrotransposon protein</fullName>
    </submittedName>
</protein>
<proteinExistence type="predicted"/>
<evidence type="ECO:0000256" key="1">
    <source>
        <dbReference type="SAM" id="MobiDB-lite"/>
    </source>
</evidence>
<evidence type="ECO:0000313" key="5">
    <source>
        <dbReference type="Proteomes" id="UP000321947"/>
    </source>
</evidence>
<dbReference type="Proteomes" id="UP000321947">
    <property type="component" value="Unassembled WGS sequence"/>
</dbReference>